<feature type="region of interest" description="Disordered" evidence="4">
    <location>
        <begin position="489"/>
        <end position="532"/>
    </location>
</feature>
<dbReference type="Gene3D" id="2.20.200.10">
    <property type="entry name" value="Outer membrane efflux proteins (OEP)"/>
    <property type="match status" value="1"/>
</dbReference>
<evidence type="ECO:0000256" key="1">
    <source>
        <dbReference type="ARBA" id="ARBA00007613"/>
    </source>
</evidence>
<keyword evidence="2" id="KW-1134">Transmembrane beta strand</keyword>
<comment type="similarity">
    <text evidence="1 2">Belongs to the outer membrane factor (OMF) (TC 1.B.17) family.</text>
</comment>
<dbReference type="STRING" id="1416803.CAL13_01290"/>
<feature type="chain" id="PRO_5011832308" evidence="2">
    <location>
        <begin position="26"/>
        <end position="532"/>
    </location>
</feature>
<name>A0A261RP86_9BORD</name>
<dbReference type="InterPro" id="IPR003423">
    <property type="entry name" value="OMP_efflux"/>
</dbReference>
<evidence type="ECO:0000313" key="6">
    <source>
        <dbReference type="Proteomes" id="UP000216857"/>
    </source>
</evidence>
<dbReference type="GO" id="GO:0015562">
    <property type="term" value="F:efflux transmembrane transporter activity"/>
    <property type="evidence" value="ECO:0007669"/>
    <property type="project" value="InterPro"/>
</dbReference>
<keyword evidence="2" id="KW-0812">Transmembrane</keyword>
<dbReference type="PROSITE" id="PS51257">
    <property type="entry name" value="PROKAR_LIPOPROTEIN"/>
    <property type="match status" value="1"/>
</dbReference>
<dbReference type="AlphaFoldDB" id="A0A261RP86"/>
<feature type="region of interest" description="Disordered" evidence="4">
    <location>
        <begin position="117"/>
        <end position="140"/>
    </location>
</feature>
<dbReference type="InterPro" id="IPR010131">
    <property type="entry name" value="MdtP/NodT-like"/>
</dbReference>
<accession>A0A261RP86</accession>
<dbReference type="RefSeq" id="WP_094845951.1">
    <property type="nucleotide sequence ID" value="NZ_NEVJ01000001.1"/>
</dbReference>
<protein>
    <submittedName>
        <fullName evidence="5">RND transporter</fullName>
    </submittedName>
</protein>
<dbReference type="PANTHER" id="PTHR30203:SF33">
    <property type="entry name" value="BLR4455 PROTEIN"/>
    <property type="match status" value="1"/>
</dbReference>
<evidence type="ECO:0000256" key="2">
    <source>
        <dbReference type="RuleBase" id="RU362097"/>
    </source>
</evidence>
<dbReference type="NCBIfam" id="TIGR01845">
    <property type="entry name" value="outer_NodT"/>
    <property type="match status" value="1"/>
</dbReference>
<keyword evidence="2" id="KW-0472">Membrane</keyword>
<comment type="caution">
    <text evidence="5">The sequence shown here is derived from an EMBL/GenBank/DDBJ whole genome shotgun (WGS) entry which is preliminary data.</text>
</comment>
<comment type="subcellular location">
    <subcellularLocation>
        <location evidence="2">Cell membrane</location>
        <topology evidence="2">Lipid-anchor</topology>
    </subcellularLocation>
</comment>
<organism evidence="5 6">
    <name type="scientific">Bordetella genomosp. 9</name>
    <dbReference type="NCBI Taxonomy" id="1416803"/>
    <lineage>
        <taxon>Bacteria</taxon>
        <taxon>Pseudomonadati</taxon>
        <taxon>Pseudomonadota</taxon>
        <taxon>Betaproteobacteria</taxon>
        <taxon>Burkholderiales</taxon>
        <taxon>Alcaligenaceae</taxon>
        <taxon>Bordetella</taxon>
    </lineage>
</organism>
<keyword evidence="2" id="KW-0449">Lipoprotein</keyword>
<dbReference type="OrthoDB" id="9770517at2"/>
<dbReference type="Pfam" id="PF02321">
    <property type="entry name" value="OEP"/>
    <property type="match status" value="2"/>
</dbReference>
<dbReference type="Proteomes" id="UP000216857">
    <property type="component" value="Unassembled WGS sequence"/>
</dbReference>
<evidence type="ECO:0000256" key="3">
    <source>
        <dbReference type="SAM" id="Coils"/>
    </source>
</evidence>
<dbReference type="PANTHER" id="PTHR30203">
    <property type="entry name" value="OUTER MEMBRANE CATION EFFLUX PROTEIN"/>
    <property type="match status" value="1"/>
</dbReference>
<evidence type="ECO:0000256" key="4">
    <source>
        <dbReference type="SAM" id="MobiDB-lite"/>
    </source>
</evidence>
<sequence>MTDMKSRTKTLNRFALSILTATILAGCSLTPDYQRPAAPVTAAFKEALPADQAGQWKAAQPSEAVLRGEWWKVFNDETLNALESQAADANQNLKAAAARLTQARALQRQTRSGLFPEVTANFGPTRQRASPASQGFPDDGPATSATLWRGQLGVSYEADLFGRVSSTVDAATADAQQSEALLRSVHLALQADVAENYFIVRELDAERKIYDRTLELRQQTLDLVERRYNAGDISELDVARARSELASAQSEALGIDRRRAQSEHALAVLLGKAPAEFALPANPLTRIAIDVPPGLPSSLLERRPDITAAERAMAAANDRIGAARAAFFPQLNITGYAGYESSELGNLFEWSSRTFLLGPLTGAMLSLPIFDAGRRQAGLDRARAVYEEDVANYRQTVLGAFREVEDNLANLRILGEQTQAQDRAVQSSARAAQLSHTQYKEGSISYLDVIDSDRTVLTQQRVSVQLDGERARSTVNLIRALGGGWGSDSVQAQQAAASPANSPTKAPTNAPANAAADAAPSGTPAGQPVAQR</sequence>
<reference evidence="5" key="1">
    <citation type="submission" date="2017-05" db="EMBL/GenBank/DDBJ databases">
        <title>Complete and WGS of Bordetella genogroups.</title>
        <authorList>
            <person name="Spilker T."/>
            <person name="Lipuma J."/>
        </authorList>
    </citation>
    <scope>NUCLEOTIDE SEQUENCE</scope>
    <source>
        <strain evidence="5">AU21707</strain>
    </source>
</reference>
<feature type="compositionally biased region" description="Low complexity" evidence="4">
    <location>
        <begin position="491"/>
        <end position="525"/>
    </location>
</feature>
<keyword evidence="2" id="KW-0564">Palmitate</keyword>
<feature type="signal peptide" evidence="2">
    <location>
        <begin position="1"/>
        <end position="25"/>
    </location>
</feature>
<dbReference type="SUPFAM" id="SSF56954">
    <property type="entry name" value="Outer membrane efflux proteins (OEP)"/>
    <property type="match status" value="1"/>
</dbReference>
<keyword evidence="6" id="KW-1185">Reference proteome</keyword>
<feature type="compositionally biased region" description="Polar residues" evidence="4">
    <location>
        <begin position="122"/>
        <end position="133"/>
    </location>
</feature>
<dbReference type="Gene3D" id="1.20.1600.10">
    <property type="entry name" value="Outer membrane efflux proteins (OEP)"/>
    <property type="match status" value="1"/>
</dbReference>
<gene>
    <name evidence="5" type="ORF">CAL26_00880</name>
</gene>
<keyword evidence="2" id="KW-0732">Signal</keyword>
<keyword evidence="3" id="KW-0175">Coiled coil</keyword>
<feature type="coiled-coil region" evidence="3">
    <location>
        <begin position="79"/>
        <end position="106"/>
    </location>
</feature>
<proteinExistence type="inferred from homology"/>
<dbReference type="EMBL" id="NEVJ01000001">
    <property type="protein sequence ID" value="OZI26866.1"/>
    <property type="molecule type" value="Genomic_DNA"/>
</dbReference>
<dbReference type="GO" id="GO:0005886">
    <property type="term" value="C:plasma membrane"/>
    <property type="evidence" value="ECO:0007669"/>
    <property type="project" value="UniProtKB-SubCell"/>
</dbReference>
<evidence type="ECO:0000313" key="5">
    <source>
        <dbReference type="EMBL" id="OZI26866.1"/>
    </source>
</evidence>